<protein>
    <submittedName>
        <fullName evidence="1">Uncharacterized protein</fullName>
    </submittedName>
</protein>
<name>A0AAV4YDA4_CAEEX</name>
<proteinExistence type="predicted"/>
<evidence type="ECO:0000313" key="2">
    <source>
        <dbReference type="Proteomes" id="UP001054945"/>
    </source>
</evidence>
<gene>
    <name evidence="1" type="ORF">CEXT_13671</name>
</gene>
<dbReference type="Proteomes" id="UP001054945">
    <property type="component" value="Unassembled WGS sequence"/>
</dbReference>
<dbReference type="EMBL" id="BPLR01001692">
    <property type="protein sequence ID" value="GIZ04147.1"/>
    <property type="molecule type" value="Genomic_DNA"/>
</dbReference>
<reference evidence="1 2" key="1">
    <citation type="submission" date="2021-06" db="EMBL/GenBank/DDBJ databases">
        <title>Caerostris extrusa draft genome.</title>
        <authorList>
            <person name="Kono N."/>
            <person name="Arakawa K."/>
        </authorList>
    </citation>
    <scope>NUCLEOTIDE SEQUENCE [LARGE SCALE GENOMIC DNA]</scope>
</reference>
<keyword evidence="2" id="KW-1185">Reference proteome</keyword>
<sequence length="118" mass="13585">MSNSSFNWEIPEGQTDGELCSIDLGVGSDHRSIDHRYSAGETIVLQKLVVFEDLLQSSIGRNEEIFVRGANNQIWGKEFRRDGIESGGKSYGRRIRTIREVRWLHCSGRNRYEMGRHE</sequence>
<dbReference type="AlphaFoldDB" id="A0AAV4YDA4"/>
<evidence type="ECO:0000313" key="1">
    <source>
        <dbReference type="EMBL" id="GIZ04147.1"/>
    </source>
</evidence>
<organism evidence="1 2">
    <name type="scientific">Caerostris extrusa</name>
    <name type="common">Bark spider</name>
    <name type="synonym">Caerostris bankana</name>
    <dbReference type="NCBI Taxonomy" id="172846"/>
    <lineage>
        <taxon>Eukaryota</taxon>
        <taxon>Metazoa</taxon>
        <taxon>Ecdysozoa</taxon>
        <taxon>Arthropoda</taxon>
        <taxon>Chelicerata</taxon>
        <taxon>Arachnida</taxon>
        <taxon>Araneae</taxon>
        <taxon>Araneomorphae</taxon>
        <taxon>Entelegynae</taxon>
        <taxon>Araneoidea</taxon>
        <taxon>Araneidae</taxon>
        <taxon>Caerostris</taxon>
    </lineage>
</organism>
<comment type="caution">
    <text evidence="1">The sequence shown here is derived from an EMBL/GenBank/DDBJ whole genome shotgun (WGS) entry which is preliminary data.</text>
</comment>
<accession>A0AAV4YDA4</accession>